<dbReference type="InterPro" id="IPR006119">
    <property type="entry name" value="Resolv_N"/>
</dbReference>
<dbReference type="PANTHER" id="PTHR30461:SF2">
    <property type="entry name" value="SERINE RECOMBINASE PINE-RELATED"/>
    <property type="match status" value="1"/>
</dbReference>
<dbReference type="InterPro" id="IPR050639">
    <property type="entry name" value="SSR_resolvase"/>
</dbReference>
<evidence type="ECO:0000256" key="2">
    <source>
        <dbReference type="ARBA" id="ARBA00023172"/>
    </source>
</evidence>
<feature type="domain" description="Resolvase/invertase-type recombinase catalytic" evidence="4">
    <location>
        <begin position="40"/>
        <end position="187"/>
    </location>
</feature>
<evidence type="ECO:0000259" key="4">
    <source>
        <dbReference type="PROSITE" id="PS51736"/>
    </source>
</evidence>
<dbReference type="RefSeq" id="WP_323357343.1">
    <property type="nucleotide sequence ID" value="NZ_JAYGHY010000046.1"/>
</dbReference>
<dbReference type="EMBL" id="JAYGHY010000046">
    <property type="protein sequence ID" value="MEA5443344.1"/>
    <property type="molecule type" value="Genomic_DNA"/>
</dbReference>
<evidence type="ECO:0000256" key="3">
    <source>
        <dbReference type="SAM" id="MobiDB-lite"/>
    </source>
</evidence>
<feature type="compositionally biased region" description="Pro residues" evidence="3">
    <location>
        <begin position="7"/>
        <end position="16"/>
    </location>
</feature>
<proteinExistence type="predicted"/>
<comment type="caution">
    <text evidence="5">The sequence shown here is derived from an EMBL/GenBank/DDBJ whole genome shotgun (WGS) entry which is preliminary data.</text>
</comment>
<gene>
    <name evidence="5" type="ORF">VB739_12335</name>
</gene>
<sequence>MTATTTAPPPAGPAPPRSVTGEGGIGSVTAPPPARNTQLQLVAYYRVSTDRQGQSGLGLDAQRLRIQQLAADRGAVLVAEFTEVESGRKNHRPVLAQALGEALRLRAAVVVAKLDRLARDAEFVLRLSREAEANGLAGFLFCDLPEIDATTSAGRLILSVMASVAEFESRRISERTREAMAQARARGVRFGAARPQAAAANAARRQQATEAAERLRGILRPMAASGASLRTMAAALEAAGVTTAGGASRWQPTQVSRALQRLGLGPSPITPPNAAAHP</sequence>
<dbReference type="CDD" id="cd00338">
    <property type="entry name" value="Ser_Recombinase"/>
    <property type="match status" value="1"/>
</dbReference>
<organism evidence="5 6">
    <name type="scientific">Cyanobium gracile UHCC 0281</name>
    <dbReference type="NCBI Taxonomy" id="3110309"/>
    <lineage>
        <taxon>Bacteria</taxon>
        <taxon>Bacillati</taxon>
        <taxon>Cyanobacteriota</taxon>
        <taxon>Cyanophyceae</taxon>
        <taxon>Synechococcales</taxon>
        <taxon>Prochlorococcaceae</taxon>
        <taxon>Cyanobium</taxon>
    </lineage>
</organism>
<dbReference type="SMART" id="SM00857">
    <property type="entry name" value="Resolvase"/>
    <property type="match status" value="1"/>
</dbReference>
<keyword evidence="6" id="KW-1185">Reference proteome</keyword>
<accession>A0ABU5SXZ4</accession>
<feature type="region of interest" description="Disordered" evidence="3">
    <location>
        <begin position="1"/>
        <end position="33"/>
    </location>
</feature>
<keyword evidence="2" id="KW-0233">DNA recombination</keyword>
<dbReference type="Pfam" id="PF00239">
    <property type="entry name" value="Resolvase"/>
    <property type="match status" value="1"/>
</dbReference>
<reference evidence="5 6" key="1">
    <citation type="submission" date="2023-12" db="EMBL/GenBank/DDBJ databases">
        <title>Baltic Sea Cyanobacteria.</title>
        <authorList>
            <person name="Delbaje E."/>
            <person name="Fewer D.P."/>
            <person name="Shishido T.K."/>
        </authorList>
    </citation>
    <scope>NUCLEOTIDE SEQUENCE [LARGE SCALE GENOMIC DNA]</scope>
    <source>
        <strain evidence="5 6">UHCC 0281</strain>
    </source>
</reference>
<evidence type="ECO:0000256" key="1">
    <source>
        <dbReference type="ARBA" id="ARBA00023125"/>
    </source>
</evidence>
<evidence type="ECO:0000313" key="6">
    <source>
        <dbReference type="Proteomes" id="UP001302329"/>
    </source>
</evidence>
<dbReference type="Gene3D" id="3.40.50.1390">
    <property type="entry name" value="Resolvase, N-terminal catalytic domain"/>
    <property type="match status" value="1"/>
</dbReference>
<dbReference type="Proteomes" id="UP001302329">
    <property type="component" value="Unassembled WGS sequence"/>
</dbReference>
<evidence type="ECO:0000313" key="5">
    <source>
        <dbReference type="EMBL" id="MEA5443344.1"/>
    </source>
</evidence>
<keyword evidence="1" id="KW-0238">DNA-binding</keyword>
<dbReference type="PANTHER" id="PTHR30461">
    <property type="entry name" value="DNA-INVERTASE FROM LAMBDOID PROPHAGE"/>
    <property type="match status" value="1"/>
</dbReference>
<name>A0ABU5SXZ4_9CYAN</name>
<protein>
    <submittedName>
        <fullName evidence="5">Recombinase family protein</fullName>
    </submittedName>
</protein>
<dbReference type="SUPFAM" id="SSF53041">
    <property type="entry name" value="Resolvase-like"/>
    <property type="match status" value="1"/>
</dbReference>
<dbReference type="PROSITE" id="PS51736">
    <property type="entry name" value="RECOMBINASES_3"/>
    <property type="match status" value="1"/>
</dbReference>
<dbReference type="InterPro" id="IPR036162">
    <property type="entry name" value="Resolvase-like_N_sf"/>
</dbReference>